<dbReference type="Gene3D" id="3.40.50.150">
    <property type="entry name" value="Vaccinia Virus protein VP39"/>
    <property type="match status" value="1"/>
</dbReference>
<dbReference type="EMBL" id="CP033238">
    <property type="protein sequence ID" value="AZF77003.1"/>
    <property type="molecule type" value="Genomic_DNA"/>
</dbReference>
<dbReference type="Proteomes" id="UP000275843">
    <property type="component" value="Chromosome"/>
</dbReference>
<evidence type="ECO:0000313" key="20">
    <source>
        <dbReference type="Proteomes" id="UP000278715"/>
    </source>
</evidence>
<evidence type="ECO:0000313" key="11">
    <source>
        <dbReference type="EMBL" id="AZF84805.1"/>
    </source>
</evidence>
<dbReference type="InterPro" id="IPR006342">
    <property type="entry name" value="FkbM_mtfrase"/>
</dbReference>
<evidence type="ECO:0000313" key="16">
    <source>
        <dbReference type="Proteomes" id="UP000269431"/>
    </source>
</evidence>
<dbReference type="Proteomes" id="UP000267993">
    <property type="component" value="Chromosome"/>
</dbReference>
<dbReference type="Proteomes" id="UP000269431">
    <property type="component" value="Chromosome"/>
</dbReference>
<evidence type="ECO:0000313" key="14">
    <source>
        <dbReference type="Proteomes" id="UP000033106"/>
    </source>
</evidence>
<evidence type="ECO:0000313" key="5">
    <source>
        <dbReference type="EMBL" id="AZF69140.1"/>
    </source>
</evidence>
<reference evidence="12 13" key="1">
    <citation type="journal article" date="2015" name="Genome Announc.">
        <title>Complete Genome Sequence of Sulfolobus solfataricus Strain 98/2 and Evolved Derivatives.</title>
        <authorList>
            <person name="McCarthy S."/>
            <person name="Gradnigo J."/>
            <person name="Johnson T."/>
            <person name="Payne S."/>
            <person name="Lipzen A."/>
            <person name="Martin J."/>
            <person name="Schackwitz W."/>
            <person name="Moriyama E."/>
            <person name="Blum P."/>
        </authorList>
    </citation>
    <scope>NUCLEOTIDE SEQUENCE [LARGE SCALE GENOMIC DNA]</scope>
    <source>
        <strain evidence="12">98/2 SULC</strain>
        <strain evidence="2">SARC-B</strain>
        <strain evidence="3">SARC-C</strain>
        <strain evidence="4 14">SULA</strain>
        <strain evidence="13">SULB</strain>
    </source>
</reference>
<evidence type="ECO:0000313" key="13">
    <source>
        <dbReference type="Proteomes" id="UP000033085"/>
    </source>
</evidence>
<evidence type="ECO:0000313" key="21">
    <source>
        <dbReference type="Proteomes" id="UP000282269"/>
    </source>
</evidence>
<dbReference type="Proteomes" id="UP000282269">
    <property type="component" value="Chromosome"/>
</dbReference>
<dbReference type="EMBL" id="CP033239">
    <property type="protein sequence ID" value="AZF79608.1"/>
    <property type="molecule type" value="Genomic_DNA"/>
</dbReference>
<dbReference type="Pfam" id="PF05050">
    <property type="entry name" value="Methyltransf_21"/>
    <property type="match status" value="1"/>
</dbReference>
<dbReference type="Proteomes" id="UP000273443">
    <property type="component" value="Chromosome"/>
</dbReference>
<organism evidence="8 18">
    <name type="scientific">Saccharolobus solfataricus</name>
    <name type="common">Sulfolobus solfataricus</name>
    <dbReference type="NCBI Taxonomy" id="2287"/>
    <lineage>
        <taxon>Archaea</taxon>
        <taxon>Thermoproteota</taxon>
        <taxon>Thermoprotei</taxon>
        <taxon>Sulfolobales</taxon>
        <taxon>Sulfolobaceae</taxon>
        <taxon>Saccharolobus</taxon>
    </lineage>
</organism>
<evidence type="ECO:0000313" key="18">
    <source>
        <dbReference type="Proteomes" id="UP000273443"/>
    </source>
</evidence>
<dbReference type="Proteomes" id="UP000278715">
    <property type="component" value="Chromosome"/>
</dbReference>
<gene>
    <name evidence="4" type="ORF">SULA_03750</name>
    <name evidence="2" type="ORF">SULB_03755</name>
    <name evidence="3" type="ORF">SULC_03745</name>
    <name evidence="5" type="ORF">SULG_12990</name>
    <name evidence="6" type="ORF">SULH_12990</name>
    <name evidence="7" type="ORF">SULI_12990</name>
    <name evidence="8" type="ORF">SULM_12980</name>
    <name evidence="9" type="ORF">SULN_12970</name>
    <name evidence="10" type="ORF">SULO_12990</name>
    <name evidence="11" type="ORF">SULZ_13020</name>
</gene>
<evidence type="ECO:0000313" key="12">
    <source>
        <dbReference type="Proteomes" id="UP000033057"/>
    </source>
</evidence>
<evidence type="ECO:0000313" key="6">
    <source>
        <dbReference type="EMBL" id="AZF71760.1"/>
    </source>
</evidence>
<protein>
    <recommendedName>
        <fullName evidence="1">Methyltransferase FkbM domain-containing protein</fullName>
    </recommendedName>
</protein>
<dbReference type="EMBL" id="CP011055">
    <property type="protein sequence ID" value="AYN75622.1"/>
    <property type="molecule type" value="Genomic_DNA"/>
</dbReference>
<feature type="domain" description="Methyltransferase FkbM" evidence="1">
    <location>
        <begin position="17"/>
        <end position="91"/>
    </location>
</feature>
<evidence type="ECO:0000313" key="19">
    <source>
        <dbReference type="Proteomes" id="UP000275843"/>
    </source>
</evidence>
<dbReference type="Proteomes" id="UP000033085">
    <property type="component" value="Chromosome"/>
</dbReference>
<dbReference type="Proteomes" id="UP000273194">
    <property type="component" value="Chromosome"/>
</dbReference>
<proteinExistence type="predicted"/>
<reference evidence="2" key="3">
    <citation type="submission" date="2018-10" db="EMBL/GenBank/DDBJ databases">
        <authorList>
            <person name="McCarthy S."/>
            <person name="Gradnigo J."/>
            <person name="Johnson T."/>
            <person name="Payne S."/>
            <person name="Lipzen A."/>
            <person name="Schackwitz W."/>
            <person name="Martin J."/>
            <person name="Moriyama E."/>
            <person name="Blum P."/>
        </authorList>
    </citation>
    <scope>NUCLEOTIDE SEQUENCE</scope>
    <source>
        <strain evidence="2">SARC-B</strain>
        <strain evidence="3">SARC-C</strain>
        <strain evidence="4">SULA</strain>
    </source>
</reference>
<dbReference type="EMBL" id="CP011057">
    <property type="protein sequence ID" value="AYP18619.1"/>
    <property type="molecule type" value="Genomic_DNA"/>
</dbReference>
<dbReference type="Proteomes" id="UP000033106">
    <property type="component" value="Chromosome"/>
</dbReference>
<dbReference type="EMBL" id="CP011056">
    <property type="protein sequence ID" value="AYN75784.1"/>
    <property type="molecule type" value="Genomic_DNA"/>
</dbReference>
<dbReference type="EMBL" id="CP033241">
    <property type="protein sequence ID" value="AZF84805.1"/>
    <property type="molecule type" value="Genomic_DNA"/>
</dbReference>
<evidence type="ECO:0000259" key="1">
    <source>
        <dbReference type="Pfam" id="PF05050"/>
    </source>
</evidence>
<evidence type="ECO:0000313" key="2">
    <source>
        <dbReference type="EMBL" id="AYN75622.1"/>
    </source>
</evidence>
<dbReference type="AlphaFoldDB" id="A0A3G8E6A6"/>
<evidence type="ECO:0000313" key="8">
    <source>
        <dbReference type="EMBL" id="AZF77003.1"/>
    </source>
</evidence>
<dbReference type="KEGG" id="ssoa:SULA_03750"/>
<evidence type="ECO:0000313" key="17">
    <source>
        <dbReference type="Proteomes" id="UP000273194"/>
    </source>
</evidence>
<dbReference type="EMBL" id="CP033235">
    <property type="protein sequence ID" value="AZF69140.1"/>
    <property type="molecule type" value="Genomic_DNA"/>
</dbReference>
<dbReference type="SUPFAM" id="SSF53335">
    <property type="entry name" value="S-adenosyl-L-methionine-dependent methyltransferases"/>
    <property type="match status" value="1"/>
</dbReference>
<dbReference type="KEGG" id="ssof:SULC_03745"/>
<dbReference type="KEGG" id="ssol:SULB_03755"/>
<sequence>MVVPSSFNIDESLGFSINNQGDVKVPLYSIDNIRKMVKDPYLLKMDCEGCEADVILNSELDFEKIVFEAHPKLSKVSNRKIISKLEKEKYKCNSRMKLDETEIIYCEKVI</sequence>
<dbReference type="EMBL" id="CP033240">
    <property type="protein sequence ID" value="AZF82213.1"/>
    <property type="molecule type" value="Genomic_DNA"/>
</dbReference>
<name>A0A3G8E6A6_SACSO</name>
<dbReference type="EMBL" id="CP033236">
    <property type="protein sequence ID" value="AZF71760.1"/>
    <property type="molecule type" value="Genomic_DNA"/>
</dbReference>
<dbReference type="InterPro" id="IPR029063">
    <property type="entry name" value="SAM-dependent_MTases_sf"/>
</dbReference>
<evidence type="ECO:0000313" key="15">
    <source>
        <dbReference type="Proteomes" id="UP000267993"/>
    </source>
</evidence>
<evidence type="ECO:0000313" key="7">
    <source>
        <dbReference type="EMBL" id="AZF74380.1"/>
    </source>
</evidence>
<evidence type="ECO:0000313" key="9">
    <source>
        <dbReference type="EMBL" id="AZF79608.1"/>
    </source>
</evidence>
<evidence type="ECO:0000313" key="4">
    <source>
        <dbReference type="EMBL" id="AYP18619.1"/>
    </source>
</evidence>
<dbReference type="Proteomes" id="UP000033057">
    <property type="component" value="Chromosome"/>
</dbReference>
<dbReference type="EMBL" id="CP033237">
    <property type="protein sequence ID" value="AZF74380.1"/>
    <property type="molecule type" value="Genomic_DNA"/>
</dbReference>
<evidence type="ECO:0000313" key="3">
    <source>
        <dbReference type="EMBL" id="AYN75784.1"/>
    </source>
</evidence>
<evidence type="ECO:0000313" key="10">
    <source>
        <dbReference type="EMBL" id="AZF82213.1"/>
    </source>
</evidence>
<reference evidence="15 16" key="2">
    <citation type="journal article" date="2018" name="Proc. Natl. Acad. Sci. U.S.A.">
        <title>Nonmutational mechanism of inheritance in the Archaeon Sulfolobus solfataricus.</title>
        <authorList>
            <person name="Payne S."/>
            <person name="McCarthy S."/>
            <person name="Johnson T."/>
            <person name="North E."/>
            <person name="Blum P."/>
        </authorList>
    </citation>
    <scope>NUCLEOTIDE SEQUENCE [LARGE SCALE GENOMIC DNA]</scope>
    <source>
        <strain evidence="6 15">SARC-H</strain>
        <strain evidence="7 19">SARC-I</strain>
        <strain evidence="9 20">SARC-N</strain>
        <strain evidence="10 21">SARC-O</strain>
        <strain evidence="11 16">SUL120</strain>
        <strain evidence="5 17">SULG</strain>
        <strain evidence="8 18">SULM</strain>
    </source>
</reference>
<accession>A0A3G8E6A6</accession>